<feature type="compositionally biased region" description="Low complexity" evidence="9">
    <location>
        <begin position="83"/>
        <end position="95"/>
    </location>
</feature>
<dbReference type="AlphaFoldDB" id="A0A8J4TMY9"/>
<comment type="subcellular location">
    <subcellularLocation>
        <location evidence="1">Membrane</location>
    </subcellularLocation>
</comment>
<dbReference type="FunFam" id="3.30.40.10:FF:000009">
    <property type="entry name" value="E3 ubiquitin-protein ligase RNF130"/>
    <property type="match status" value="1"/>
</dbReference>
<keyword evidence="13" id="KW-1185">Reference proteome</keyword>
<protein>
    <submittedName>
        <fullName evidence="12">RING finger protein</fullName>
    </submittedName>
</protein>
<gene>
    <name evidence="12" type="ORF">PHET_01316</name>
</gene>
<dbReference type="GO" id="GO:0016020">
    <property type="term" value="C:membrane"/>
    <property type="evidence" value="ECO:0007669"/>
    <property type="project" value="UniProtKB-SubCell"/>
</dbReference>
<feature type="region of interest" description="Disordered" evidence="9">
    <location>
        <begin position="650"/>
        <end position="669"/>
    </location>
</feature>
<dbReference type="InterPro" id="IPR013083">
    <property type="entry name" value="Znf_RING/FYVE/PHD"/>
</dbReference>
<evidence type="ECO:0000256" key="9">
    <source>
        <dbReference type="SAM" id="MobiDB-lite"/>
    </source>
</evidence>
<feature type="compositionally biased region" description="Polar residues" evidence="9">
    <location>
        <begin position="684"/>
        <end position="708"/>
    </location>
</feature>
<organism evidence="12 13">
    <name type="scientific">Paragonimus heterotremus</name>
    <dbReference type="NCBI Taxonomy" id="100268"/>
    <lineage>
        <taxon>Eukaryota</taxon>
        <taxon>Metazoa</taxon>
        <taxon>Spiralia</taxon>
        <taxon>Lophotrochozoa</taxon>
        <taxon>Platyhelminthes</taxon>
        <taxon>Trematoda</taxon>
        <taxon>Digenea</taxon>
        <taxon>Plagiorchiida</taxon>
        <taxon>Troglotremata</taxon>
        <taxon>Troglotrematidae</taxon>
        <taxon>Paragonimus</taxon>
    </lineage>
</organism>
<dbReference type="PANTHER" id="PTHR46539:SF23">
    <property type="entry name" value="RING-TYPE DOMAIN-CONTAINING PROTEIN"/>
    <property type="match status" value="1"/>
</dbReference>
<dbReference type="OrthoDB" id="9984778at2759"/>
<evidence type="ECO:0000313" key="12">
    <source>
        <dbReference type="EMBL" id="KAF5405121.1"/>
    </source>
</evidence>
<feature type="domain" description="RING-type" evidence="11">
    <location>
        <begin position="180"/>
        <end position="221"/>
    </location>
</feature>
<dbReference type="PROSITE" id="PS50089">
    <property type="entry name" value="ZF_RING_2"/>
    <property type="match status" value="1"/>
</dbReference>
<keyword evidence="6 10" id="KW-1133">Transmembrane helix</keyword>
<dbReference type="Pfam" id="PF13639">
    <property type="entry name" value="zf-RING_2"/>
    <property type="match status" value="1"/>
</dbReference>
<dbReference type="InterPro" id="IPR001841">
    <property type="entry name" value="Znf_RING"/>
</dbReference>
<feature type="region of interest" description="Disordered" evidence="9">
    <location>
        <begin position="408"/>
        <end position="427"/>
    </location>
</feature>
<comment type="caution">
    <text evidence="12">The sequence shown here is derived from an EMBL/GenBank/DDBJ whole genome shotgun (WGS) entry which is preliminary data.</text>
</comment>
<dbReference type="GO" id="GO:0008270">
    <property type="term" value="F:zinc ion binding"/>
    <property type="evidence" value="ECO:0007669"/>
    <property type="project" value="UniProtKB-KW"/>
</dbReference>
<feature type="region of interest" description="Disordered" evidence="9">
    <location>
        <begin position="80"/>
        <end position="101"/>
    </location>
</feature>
<evidence type="ECO:0000259" key="11">
    <source>
        <dbReference type="PROSITE" id="PS50089"/>
    </source>
</evidence>
<evidence type="ECO:0000313" key="13">
    <source>
        <dbReference type="Proteomes" id="UP000748531"/>
    </source>
</evidence>
<dbReference type="PANTHER" id="PTHR46539">
    <property type="entry name" value="E3 UBIQUITIN-PROTEIN LIGASE ATL42"/>
    <property type="match status" value="1"/>
</dbReference>
<keyword evidence="3" id="KW-0479">Metal-binding</keyword>
<evidence type="ECO:0000256" key="7">
    <source>
        <dbReference type="ARBA" id="ARBA00023136"/>
    </source>
</evidence>
<feature type="compositionally biased region" description="Polar residues" evidence="9">
    <location>
        <begin position="415"/>
        <end position="426"/>
    </location>
</feature>
<dbReference type="Gene3D" id="3.30.40.10">
    <property type="entry name" value="Zinc/RING finger domain, C3HC4 (zinc finger)"/>
    <property type="match status" value="1"/>
</dbReference>
<accession>A0A8J4TMY9</accession>
<evidence type="ECO:0000256" key="1">
    <source>
        <dbReference type="ARBA" id="ARBA00004370"/>
    </source>
</evidence>
<evidence type="ECO:0000256" key="6">
    <source>
        <dbReference type="ARBA" id="ARBA00022989"/>
    </source>
</evidence>
<sequence>MLPGSVVNWDVSFNTTEAREDEEDSIFPNSTEKEWTRRLLIRPGAIPMRINSTTIATLTTTTTRRMVVDDTDAARIVIEVGTPSSQNHNPNGGSNNPPPGSEEALLNRSSVLFVAVSFILLMVISLAWLVFYYVQRFRYLHSKERVSRRLAELAKKAVARIPIKTLHPGDRETNPDLDQCAICIEPYCALDSVRILPCRHYFHKACIDPWLLEQRSCPMCKLDILQAYGLRPDFYPTYPGSDGAIETTAARVVVPVVGSIRSGHGSASGSDDGMERVALIHSHPRGALTAAYVVFTTAAASNMPSGDTSIATVYYMRNSHAEPDVPSNLGPECLPSVATNSLPTLAGPIVALSNFPSGMQSENPANLVLWNTVDMCMTTAQPVDDCRTTAHGLFDSKWLSNNSRTQSHGVIATPHSASPESSSQDTGWKVKVREVTTTTQSFTSPVCSVVTKCESMYHPIFAGGASSSSHANSQHFPLHAFVSVATTSTMDQVDNLNTQGDLETSVTFTNQYDPGAHAFQLASEQVAVLDFSPANIITTTPSNPSPASPERLLSRLTHSLKRTSSAPCKLPTVMVSRSSRFHPFSSWFASHRHRSKPAGGRAPSDVIHISVQSTNRQSSNIAVGVNITEEAEPSDPLLRRASRTFSYSKPVLPSHRSRLPVSTDTEPASSERIVFAVVEPAPYRSQSDSTPDPSIHSTLETSDSTSKILTGEPPSDVSTTYQSFPDGQRGS</sequence>
<reference evidence="12" key="1">
    <citation type="submission" date="2019-05" db="EMBL/GenBank/DDBJ databases">
        <title>Annotation for the trematode Paragonimus heterotremus.</title>
        <authorList>
            <person name="Choi Y.-J."/>
        </authorList>
    </citation>
    <scope>NUCLEOTIDE SEQUENCE</scope>
    <source>
        <strain evidence="12">LC</strain>
    </source>
</reference>
<feature type="compositionally biased region" description="Polar residues" evidence="9">
    <location>
        <begin position="716"/>
        <end position="731"/>
    </location>
</feature>
<evidence type="ECO:0000256" key="3">
    <source>
        <dbReference type="ARBA" id="ARBA00022723"/>
    </source>
</evidence>
<dbReference type="EMBL" id="LUCH01000445">
    <property type="protein sequence ID" value="KAF5405121.1"/>
    <property type="molecule type" value="Genomic_DNA"/>
</dbReference>
<feature type="transmembrane region" description="Helical" evidence="10">
    <location>
        <begin position="111"/>
        <end position="134"/>
    </location>
</feature>
<dbReference type="Proteomes" id="UP000748531">
    <property type="component" value="Unassembled WGS sequence"/>
</dbReference>
<dbReference type="SUPFAM" id="SSF57850">
    <property type="entry name" value="RING/U-box"/>
    <property type="match status" value="1"/>
</dbReference>
<dbReference type="SMART" id="SM00184">
    <property type="entry name" value="RING"/>
    <property type="match status" value="1"/>
</dbReference>
<keyword evidence="5" id="KW-0862">Zinc</keyword>
<proteinExistence type="predicted"/>
<keyword evidence="7 10" id="KW-0472">Membrane</keyword>
<name>A0A8J4TMY9_9TREM</name>
<evidence type="ECO:0000256" key="2">
    <source>
        <dbReference type="ARBA" id="ARBA00022692"/>
    </source>
</evidence>
<evidence type="ECO:0000256" key="5">
    <source>
        <dbReference type="ARBA" id="ARBA00022833"/>
    </source>
</evidence>
<evidence type="ECO:0000256" key="8">
    <source>
        <dbReference type="PROSITE-ProRule" id="PRU00175"/>
    </source>
</evidence>
<feature type="region of interest" description="Disordered" evidence="9">
    <location>
        <begin position="680"/>
        <end position="731"/>
    </location>
</feature>
<keyword evidence="4 8" id="KW-0863">Zinc-finger</keyword>
<keyword evidence="2 10" id="KW-0812">Transmembrane</keyword>
<evidence type="ECO:0000256" key="4">
    <source>
        <dbReference type="ARBA" id="ARBA00022771"/>
    </source>
</evidence>
<evidence type="ECO:0000256" key="10">
    <source>
        <dbReference type="SAM" id="Phobius"/>
    </source>
</evidence>